<feature type="domain" description="Centromere protein J C-terminal" evidence="2">
    <location>
        <begin position="24"/>
        <end position="55"/>
    </location>
</feature>
<dbReference type="InterPro" id="IPR026581">
    <property type="entry name" value="TCP10L/CENPJ"/>
</dbReference>
<sequence>MILPDQTIIYHFKEQQTTQITLQSGIEIYRFQNGQIEIHKANQDKEIKFPDGTERYIYSNGEQHSLFPDGVFQIIDQNNTKTLEYPNGYKEIYMPDGTVMKQKPESDTYYLENNNEETY</sequence>
<dbReference type="PANTHER" id="PTHR10331:SF6">
    <property type="entry name" value="SPINDLE ASSEMBLY ABNORMAL 4"/>
    <property type="match status" value="1"/>
</dbReference>
<dbReference type="Pfam" id="PF07202">
    <property type="entry name" value="Tcp10_C"/>
    <property type="match status" value="1"/>
</dbReference>
<keyword evidence="4" id="KW-1185">Reference proteome</keyword>
<dbReference type="EMBL" id="LDAU01000024">
    <property type="protein sequence ID" value="KRX10693.1"/>
    <property type="molecule type" value="Genomic_DNA"/>
</dbReference>
<dbReference type="Proteomes" id="UP000054937">
    <property type="component" value="Unassembled WGS sequence"/>
</dbReference>
<dbReference type="AlphaFoldDB" id="A0A0V0R8W1"/>
<proteinExistence type="inferred from homology"/>
<dbReference type="InterPro" id="IPR047002">
    <property type="entry name" value="Tcp10_C_sf"/>
</dbReference>
<comment type="caution">
    <text evidence="3">The sequence shown here is derived from an EMBL/GenBank/DDBJ whole genome shotgun (WGS) entry which is preliminary data.</text>
</comment>
<evidence type="ECO:0000313" key="4">
    <source>
        <dbReference type="Proteomes" id="UP000054937"/>
    </source>
</evidence>
<dbReference type="OrthoDB" id="10252174at2759"/>
<organism evidence="3 4">
    <name type="scientific">Pseudocohnilembus persalinus</name>
    <name type="common">Ciliate</name>
    <dbReference type="NCBI Taxonomy" id="266149"/>
    <lineage>
        <taxon>Eukaryota</taxon>
        <taxon>Sar</taxon>
        <taxon>Alveolata</taxon>
        <taxon>Ciliophora</taxon>
        <taxon>Intramacronucleata</taxon>
        <taxon>Oligohymenophorea</taxon>
        <taxon>Scuticociliatia</taxon>
        <taxon>Philasterida</taxon>
        <taxon>Pseudocohnilembidae</taxon>
        <taxon>Pseudocohnilembus</taxon>
    </lineage>
</organism>
<name>A0A0V0R8W1_PSEPJ</name>
<protein>
    <recommendedName>
        <fullName evidence="2">Centromere protein J C-terminal domain-containing protein</fullName>
    </recommendedName>
</protein>
<dbReference type="Gene3D" id="2.60.450.20">
    <property type="match status" value="1"/>
</dbReference>
<dbReference type="InParanoid" id="A0A0V0R8W1"/>
<comment type="similarity">
    <text evidence="1">Belongs to the TCP10 family.</text>
</comment>
<reference evidence="3 4" key="1">
    <citation type="journal article" date="2015" name="Sci. Rep.">
        <title>Genome of the facultative scuticociliatosis pathogen Pseudocohnilembus persalinus provides insight into its virulence through horizontal gene transfer.</title>
        <authorList>
            <person name="Xiong J."/>
            <person name="Wang G."/>
            <person name="Cheng J."/>
            <person name="Tian M."/>
            <person name="Pan X."/>
            <person name="Warren A."/>
            <person name="Jiang C."/>
            <person name="Yuan D."/>
            <person name="Miao W."/>
        </authorList>
    </citation>
    <scope>NUCLEOTIDE SEQUENCE [LARGE SCALE GENOMIC DNA]</scope>
    <source>
        <strain evidence="3">36N120E</strain>
    </source>
</reference>
<gene>
    <name evidence="3" type="ORF">PPERSA_08688</name>
</gene>
<dbReference type="PANTHER" id="PTHR10331">
    <property type="entry name" value="T COMPLEX PROTEIN 10"/>
    <property type="match status" value="1"/>
</dbReference>
<accession>A0A0V0R8W1</accession>
<evidence type="ECO:0000313" key="3">
    <source>
        <dbReference type="EMBL" id="KRX10693.1"/>
    </source>
</evidence>
<dbReference type="InterPro" id="IPR009852">
    <property type="entry name" value="CENPJ_C_dom"/>
</dbReference>
<evidence type="ECO:0000256" key="1">
    <source>
        <dbReference type="ARBA" id="ARBA00005627"/>
    </source>
</evidence>
<evidence type="ECO:0000259" key="2">
    <source>
        <dbReference type="Pfam" id="PF07202"/>
    </source>
</evidence>